<dbReference type="Proteomes" id="UP001597493">
    <property type="component" value="Unassembled WGS sequence"/>
</dbReference>
<keyword evidence="1" id="KW-0732">Signal</keyword>
<protein>
    <recommendedName>
        <fullName evidence="4">Peptidase M23</fullName>
    </recommendedName>
</protein>
<reference evidence="3" key="1">
    <citation type="journal article" date="2019" name="Int. J. Syst. Evol. Microbiol.">
        <title>The Global Catalogue of Microorganisms (GCM) 10K type strain sequencing project: providing services to taxonomists for standard genome sequencing and annotation.</title>
        <authorList>
            <consortium name="The Broad Institute Genomics Platform"/>
            <consortium name="The Broad Institute Genome Sequencing Center for Infectious Disease"/>
            <person name="Wu L."/>
            <person name="Ma J."/>
        </authorList>
    </citation>
    <scope>NUCLEOTIDE SEQUENCE [LARGE SCALE GENOMIC DNA]</scope>
    <source>
        <strain evidence="3">TISTR 1827</strain>
    </source>
</reference>
<keyword evidence="3" id="KW-1185">Reference proteome</keyword>
<feature type="chain" id="PRO_5046362255" description="Peptidase M23" evidence="1">
    <location>
        <begin position="20"/>
        <end position="164"/>
    </location>
</feature>
<proteinExistence type="predicted"/>
<name>A0ABW5QZN9_9BACL</name>
<evidence type="ECO:0000313" key="3">
    <source>
        <dbReference type="Proteomes" id="UP001597493"/>
    </source>
</evidence>
<comment type="caution">
    <text evidence="2">The sequence shown here is derived from an EMBL/GenBank/DDBJ whole genome shotgun (WGS) entry which is preliminary data.</text>
</comment>
<sequence length="164" mass="18467">MYKLMLIVLMAGLWMTAQALQIDEEMAMQLLDQSKRAVNRAAHAGAQQLDREALAEGRLRIDPAAASDYAMAYLRGNLQLDEAGAPLPNSPLKEPVRVLALDVINDDHSFPYVYRNETYDFEAVLDKPGVVFIVRVAYPRIFAALDPIEWDIKGVSELVFMEER</sequence>
<evidence type="ECO:0000313" key="2">
    <source>
        <dbReference type="EMBL" id="MFD2661535.1"/>
    </source>
</evidence>
<organism evidence="2 3">
    <name type="scientific">Paenibacillus thailandensis</name>
    <dbReference type="NCBI Taxonomy" id="393250"/>
    <lineage>
        <taxon>Bacteria</taxon>
        <taxon>Bacillati</taxon>
        <taxon>Bacillota</taxon>
        <taxon>Bacilli</taxon>
        <taxon>Bacillales</taxon>
        <taxon>Paenibacillaceae</taxon>
        <taxon>Paenibacillus</taxon>
    </lineage>
</organism>
<evidence type="ECO:0008006" key="4">
    <source>
        <dbReference type="Google" id="ProtNLM"/>
    </source>
</evidence>
<accession>A0ABW5QZN9</accession>
<dbReference type="RefSeq" id="WP_379274521.1">
    <property type="nucleotide sequence ID" value="NZ_JBHUGT010000020.1"/>
</dbReference>
<dbReference type="EMBL" id="JBHUMY010000015">
    <property type="protein sequence ID" value="MFD2661535.1"/>
    <property type="molecule type" value="Genomic_DNA"/>
</dbReference>
<evidence type="ECO:0000256" key="1">
    <source>
        <dbReference type="SAM" id="SignalP"/>
    </source>
</evidence>
<gene>
    <name evidence="2" type="ORF">ACFSW5_14875</name>
</gene>
<feature type="signal peptide" evidence="1">
    <location>
        <begin position="1"/>
        <end position="19"/>
    </location>
</feature>